<evidence type="ECO:0000313" key="2">
    <source>
        <dbReference type="EMBL" id="HHV67231.1"/>
    </source>
</evidence>
<dbReference type="AlphaFoldDB" id="A0A7V6PA85"/>
<dbReference type="RefSeq" id="WP_157808406.1">
    <property type="nucleotide sequence ID" value="NZ_CP122439.1"/>
</dbReference>
<evidence type="ECO:0008006" key="4">
    <source>
        <dbReference type="Google" id="ProtNLM"/>
    </source>
</evidence>
<keyword evidence="1" id="KW-0732">Signal</keyword>
<feature type="chain" id="PRO_5031121196" description="Lipoprotein" evidence="1">
    <location>
        <begin position="18"/>
        <end position="66"/>
    </location>
</feature>
<dbReference type="PROSITE" id="PS51257">
    <property type="entry name" value="PROKAR_LIPOPROTEIN"/>
    <property type="match status" value="1"/>
</dbReference>
<proteinExistence type="predicted"/>
<evidence type="ECO:0000256" key="1">
    <source>
        <dbReference type="SAM" id="SignalP"/>
    </source>
</evidence>
<gene>
    <name evidence="2" type="ORF">GXX48_06260</name>
</gene>
<dbReference type="Proteomes" id="UP000551563">
    <property type="component" value="Unassembled WGS sequence"/>
</dbReference>
<name>A0A7V6PA85_9HYPH</name>
<protein>
    <recommendedName>
        <fullName evidence="4">Lipoprotein</fullName>
    </recommendedName>
</protein>
<dbReference type="EMBL" id="DUMN01000183">
    <property type="protein sequence ID" value="HHV67231.1"/>
    <property type="molecule type" value="Genomic_DNA"/>
</dbReference>
<evidence type="ECO:0000313" key="3">
    <source>
        <dbReference type="Proteomes" id="UP000551563"/>
    </source>
</evidence>
<comment type="caution">
    <text evidence="2">The sequence shown here is derived from an EMBL/GenBank/DDBJ whole genome shotgun (WGS) entry which is preliminary data.</text>
</comment>
<feature type="signal peptide" evidence="1">
    <location>
        <begin position="1"/>
        <end position="17"/>
    </location>
</feature>
<accession>A0A7V6PA85</accession>
<sequence>MMKVARGFLLVSVVVLAAGCVSSGQKIEVSAAECALAGHGETFKEKCNAPKLGWKGANASDFTFSH</sequence>
<reference evidence="2 3" key="1">
    <citation type="journal article" date="2020" name="Biotechnol. Biofuels">
        <title>New insights from the biogas microbiome by comprehensive genome-resolved metagenomics of nearly 1600 species originating from multiple anaerobic digesters.</title>
        <authorList>
            <person name="Campanaro S."/>
            <person name="Treu L."/>
            <person name="Rodriguez-R L.M."/>
            <person name="Kovalovszki A."/>
            <person name="Ziels R.M."/>
            <person name="Maus I."/>
            <person name="Zhu X."/>
            <person name="Kougias P.G."/>
            <person name="Basile A."/>
            <person name="Luo G."/>
            <person name="Schluter A."/>
            <person name="Konstantinidis K.T."/>
            <person name="Angelidaki I."/>
        </authorList>
    </citation>
    <scope>NUCLEOTIDE SEQUENCE [LARGE SCALE GENOMIC DNA]</scope>
    <source>
        <strain evidence="2">AS04akNAM_66</strain>
    </source>
</reference>
<organism evidence="2 3">
    <name type="scientific">Brucella intermedia</name>
    <dbReference type="NCBI Taxonomy" id="94625"/>
    <lineage>
        <taxon>Bacteria</taxon>
        <taxon>Pseudomonadati</taxon>
        <taxon>Pseudomonadota</taxon>
        <taxon>Alphaproteobacteria</taxon>
        <taxon>Hyphomicrobiales</taxon>
        <taxon>Brucellaceae</taxon>
        <taxon>Brucella/Ochrobactrum group</taxon>
        <taxon>Brucella</taxon>
    </lineage>
</organism>